<feature type="transmembrane region" description="Helical" evidence="2">
    <location>
        <begin position="7"/>
        <end position="27"/>
    </location>
</feature>
<gene>
    <name evidence="3" type="ORF">GPUH_LOCUS2424</name>
</gene>
<feature type="compositionally biased region" description="Polar residues" evidence="1">
    <location>
        <begin position="107"/>
        <end position="133"/>
    </location>
</feature>
<dbReference type="AlphaFoldDB" id="A0A183D133"/>
<dbReference type="EMBL" id="UYRT01003631">
    <property type="protein sequence ID" value="VDK34143.1"/>
    <property type="molecule type" value="Genomic_DNA"/>
</dbReference>
<evidence type="ECO:0000313" key="3">
    <source>
        <dbReference type="EMBL" id="VDK34143.1"/>
    </source>
</evidence>
<protein>
    <submittedName>
        <fullName evidence="5">Neur_chan_memb domain-containing protein</fullName>
    </submittedName>
</protein>
<keyword evidence="2" id="KW-0472">Membrane</keyword>
<feature type="region of interest" description="Disordered" evidence="1">
    <location>
        <begin position="107"/>
        <end position="140"/>
    </location>
</feature>
<feature type="transmembrane region" description="Helical" evidence="2">
    <location>
        <begin position="47"/>
        <end position="71"/>
    </location>
</feature>
<keyword evidence="4" id="KW-1185">Reference proteome</keyword>
<evidence type="ECO:0000256" key="2">
    <source>
        <dbReference type="SAM" id="Phobius"/>
    </source>
</evidence>
<sequence>MRRYPASLLFVTVFMHKESFSVWIYLAKEVQFQPESILDKNLILLNVYYFMICDIMLVVIHCTLFASFAILATQAKATAKPGTNASASNANNDLKFIRIHLSILPASSDNSNSPHRDSVTTGLGTPEKSSGSGINRKDDKHNNTAKFIRIHFGRPFDLRKNDSSANQNSGGNKNDNRAHPSIPVTESSIRSGNILSRNHTVAKPVRYYMGLPFYDYSKQKNAPKHLTQL</sequence>
<feature type="region of interest" description="Disordered" evidence="1">
    <location>
        <begin position="158"/>
        <end position="190"/>
    </location>
</feature>
<accession>A0A183D133</accession>
<dbReference type="Proteomes" id="UP000271098">
    <property type="component" value="Unassembled WGS sequence"/>
</dbReference>
<keyword evidence="2" id="KW-0812">Transmembrane</keyword>
<reference evidence="3 4" key="2">
    <citation type="submission" date="2018-11" db="EMBL/GenBank/DDBJ databases">
        <authorList>
            <consortium name="Pathogen Informatics"/>
        </authorList>
    </citation>
    <scope>NUCLEOTIDE SEQUENCE [LARGE SCALE GENOMIC DNA]</scope>
</reference>
<dbReference type="WBParaSite" id="GPUH_0000242901-mRNA-1">
    <property type="protein sequence ID" value="GPUH_0000242901-mRNA-1"/>
    <property type="gene ID" value="GPUH_0000242901"/>
</dbReference>
<evidence type="ECO:0000313" key="5">
    <source>
        <dbReference type="WBParaSite" id="GPUH_0000242901-mRNA-1"/>
    </source>
</evidence>
<proteinExistence type="predicted"/>
<organism evidence="5">
    <name type="scientific">Gongylonema pulchrum</name>
    <dbReference type="NCBI Taxonomy" id="637853"/>
    <lineage>
        <taxon>Eukaryota</taxon>
        <taxon>Metazoa</taxon>
        <taxon>Ecdysozoa</taxon>
        <taxon>Nematoda</taxon>
        <taxon>Chromadorea</taxon>
        <taxon>Rhabditida</taxon>
        <taxon>Spirurina</taxon>
        <taxon>Spiruromorpha</taxon>
        <taxon>Spiruroidea</taxon>
        <taxon>Gongylonematidae</taxon>
        <taxon>Gongylonema</taxon>
    </lineage>
</organism>
<reference evidence="5" key="1">
    <citation type="submission" date="2016-06" db="UniProtKB">
        <authorList>
            <consortium name="WormBaseParasite"/>
        </authorList>
    </citation>
    <scope>IDENTIFICATION</scope>
</reference>
<evidence type="ECO:0000256" key="1">
    <source>
        <dbReference type="SAM" id="MobiDB-lite"/>
    </source>
</evidence>
<feature type="compositionally biased region" description="Polar residues" evidence="1">
    <location>
        <begin position="163"/>
        <end position="173"/>
    </location>
</feature>
<evidence type="ECO:0000313" key="4">
    <source>
        <dbReference type="Proteomes" id="UP000271098"/>
    </source>
</evidence>
<keyword evidence="2" id="KW-1133">Transmembrane helix</keyword>
<name>A0A183D133_9BILA</name>